<protein>
    <recommendedName>
        <fullName evidence="3">exoribonuclease II</fullName>
        <ecNumber evidence="3">3.1.13.1</ecNumber>
    </recommendedName>
</protein>
<dbReference type="Proteomes" id="UP000006729">
    <property type="component" value="Chromosome 13"/>
</dbReference>
<comment type="similarity">
    <text evidence="9">Belongs to the RICE family.</text>
</comment>
<dbReference type="GO" id="GO:0008408">
    <property type="term" value="F:3'-5' exonuclease activity"/>
    <property type="evidence" value="ECO:0000318"/>
    <property type="project" value="GO_Central"/>
</dbReference>
<dbReference type="EMBL" id="CM009302">
    <property type="protein sequence ID" value="PNT06758.1"/>
    <property type="molecule type" value="Genomic_DNA"/>
</dbReference>
<evidence type="ECO:0000256" key="1">
    <source>
        <dbReference type="ARBA" id="ARBA00001849"/>
    </source>
</evidence>
<dbReference type="GO" id="GO:0008310">
    <property type="term" value="F:single-stranded DNA 3'-5' DNA exonuclease activity"/>
    <property type="evidence" value="ECO:0007669"/>
    <property type="project" value="UniProtKB-ARBA"/>
</dbReference>
<dbReference type="PANTHER" id="PTHR13620">
    <property type="entry name" value="3-5 EXONUCLEASE"/>
    <property type="match status" value="1"/>
</dbReference>
<dbReference type="AlphaFoldDB" id="B9I5R0"/>
<keyword evidence="5" id="KW-0540">Nuclease</keyword>
<evidence type="ECO:0000256" key="4">
    <source>
        <dbReference type="ARBA" id="ARBA00022490"/>
    </source>
</evidence>
<evidence type="ECO:0000256" key="2">
    <source>
        <dbReference type="ARBA" id="ARBA00004496"/>
    </source>
</evidence>
<dbReference type="GO" id="GO:0031047">
    <property type="term" value="P:regulatory ncRNA-mediated gene silencing"/>
    <property type="evidence" value="ECO:0007669"/>
    <property type="project" value="UniProtKB-KW"/>
</dbReference>
<proteinExistence type="inferred from homology"/>
<dbReference type="GO" id="GO:0008859">
    <property type="term" value="F:exoribonuclease II activity"/>
    <property type="evidence" value="ECO:0007669"/>
    <property type="project" value="UniProtKB-EC"/>
</dbReference>
<reference evidence="12" key="2">
    <citation type="submission" date="2017-07" db="EMBL/GenBank/DDBJ databases">
        <title>WGS assembly of Populus trichocarpa.</title>
        <authorList>
            <person name="Tuskan G."/>
            <person name="Difazio S."/>
            <person name="Jansson S."/>
            <person name="Bohlmann J."/>
            <person name="Grigoriev I."/>
            <person name="Hellsten U."/>
            <person name="Putnam N."/>
            <person name="Ralph S."/>
            <person name="Rombauts S."/>
            <person name="Salamov A."/>
            <person name="Schein J."/>
            <person name="Sterck L."/>
            <person name="Aerts A."/>
            <person name="Bhalerao R."/>
            <person name="Bhalerao R."/>
            <person name="Blaudez D."/>
            <person name="Boerjan W."/>
            <person name="Brun A."/>
            <person name="Brunner A."/>
            <person name="Busov V."/>
            <person name="Campbell M."/>
            <person name="Carlson J."/>
            <person name="Chalot M."/>
            <person name="Chapman J."/>
            <person name="Chen G."/>
            <person name="Cooper D."/>
            <person name="Coutinho P."/>
            <person name="Couturier J."/>
            <person name="Covert S."/>
            <person name="Cronk Q."/>
            <person name="Cunningham R."/>
            <person name="Davis J."/>
            <person name="Degroeve S."/>
            <person name="Dejardin A."/>
            <person name="Depamphilis C."/>
            <person name="Detter J."/>
            <person name="Dirks B."/>
            <person name="Dubchak I."/>
            <person name="Duplessis S."/>
            <person name="Ehlting J."/>
            <person name="Ellis B."/>
            <person name="Gendler K."/>
            <person name="Goodstein D."/>
            <person name="Gribskov M."/>
            <person name="Grimwood J."/>
            <person name="Groover A."/>
            <person name="Gunter L."/>
            <person name="Hamberger B."/>
            <person name="Heinze B."/>
            <person name="Helariutta Y."/>
            <person name="Henrissat B."/>
            <person name="Holligan D."/>
            <person name="Holt R."/>
            <person name="Huang W."/>
            <person name="Islam-Faridi N."/>
            <person name="Jones S."/>
            <person name="Jones-Rhoades M."/>
            <person name="Jorgensen R."/>
            <person name="Joshi C."/>
            <person name="Kangasjarvi J."/>
            <person name="Karlsson J."/>
            <person name="Kelleher C."/>
            <person name="Kirkpatrick R."/>
            <person name="Kirst M."/>
            <person name="Kohler A."/>
            <person name="Kalluri U."/>
            <person name="Larimer F."/>
            <person name="Leebens-Mack J."/>
            <person name="Leple J."/>
            <person name="Locascio P."/>
            <person name="Lou Y."/>
            <person name="Lucas S."/>
            <person name="Martin F."/>
            <person name="Montanini B."/>
            <person name="Napoli C."/>
            <person name="Nelson D."/>
            <person name="Nelson C."/>
            <person name="Nieminen K."/>
            <person name="Nilsson O."/>
            <person name="Pereda V."/>
            <person name="Peter G."/>
            <person name="Philippe R."/>
            <person name="Pilate G."/>
            <person name="Poliakov A."/>
            <person name="Razumovskaya J."/>
            <person name="Richardson P."/>
            <person name="Rinaldi C."/>
            <person name="Ritland K."/>
            <person name="Rouze P."/>
            <person name="Ryaboy D."/>
            <person name="Schmutz J."/>
            <person name="Schrader J."/>
            <person name="Segerman B."/>
            <person name="Shin H."/>
            <person name="Siddiqui A."/>
            <person name="Sterky F."/>
            <person name="Terry A."/>
            <person name="Tsai C."/>
            <person name="Uberbacher E."/>
            <person name="Unneberg P."/>
            <person name="Vahala J."/>
            <person name="Wall K."/>
            <person name="Wessler S."/>
            <person name="Yang G."/>
            <person name="Yin T."/>
            <person name="Douglas C."/>
            <person name="Marra M."/>
            <person name="Sandberg G."/>
            <person name="Van De Peer Y."/>
            <person name="Rokhsar D."/>
        </authorList>
    </citation>
    <scope>NUCLEOTIDE SEQUENCE</scope>
    <source>
        <strain evidence="12">Nisqually-1</strain>
    </source>
</reference>
<dbReference type="HOGENOM" id="CLU_049674_3_3_1"/>
<evidence type="ECO:0000256" key="7">
    <source>
        <dbReference type="ARBA" id="ARBA00023158"/>
    </source>
</evidence>
<keyword evidence="13" id="KW-1185">Reference proteome</keyword>
<keyword evidence="6" id="KW-0378">Hydrolase</keyword>
<evidence type="ECO:0000256" key="3">
    <source>
        <dbReference type="ARBA" id="ARBA00012163"/>
    </source>
</evidence>
<dbReference type="EMBL" id="CM009302">
    <property type="protein sequence ID" value="PNT06759.1"/>
    <property type="molecule type" value="Genomic_DNA"/>
</dbReference>
<name>B9I5R0_POPTR</name>
<comment type="catalytic activity">
    <reaction evidence="1">
        <text>Exonucleolytic cleavage in the 3'- to 5'-direction to yield nucleoside 5'-phosphates.</text>
        <dbReference type="EC" id="3.1.13.1"/>
    </reaction>
</comment>
<dbReference type="SMR" id="B9I5R0"/>
<comment type="subunit">
    <text evidence="10">Homohexamer with DnaQ-like exonuclease fold in a ring-shaped structure with a central cavity. Component of AGO1 and AGO10-centered RNA-induced silencing complexes (RISC). Interacts with and acts as a cofactor of AGO1 and AGO10.</text>
</comment>
<organism evidence="12 13">
    <name type="scientific">Populus trichocarpa</name>
    <name type="common">Western balsam poplar</name>
    <name type="synonym">Populus balsamifera subsp. trichocarpa</name>
    <dbReference type="NCBI Taxonomy" id="3694"/>
    <lineage>
        <taxon>Eukaryota</taxon>
        <taxon>Viridiplantae</taxon>
        <taxon>Streptophyta</taxon>
        <taxon>Embryophyta</taxon>
        <taxon>Tracheophyta</taxon>
        <taxon>Spermatophyta</taxon>
        <taxon>Magnoliopsida</taxon>
        <taxon>eudicotyledons</taxon>
        <taxon>Gunneridae</taxon>
        <taxon>Pentapetalae</taxon>
        <taxon>rosids</taxon>
        <taxon>fabids</taxon>
        <taxon>Malpighiales</taxon>
        <taxon>Salicaceae</taxon>
        <taxon>Saliceae</taxon>
        <taxon>Populus</taxon>
    </lineage>
</organism>
<dbReference type="STRING" id="3694.B9I5R0"/>
<evidence type="ECO:0000256" key="6">
    <source>
        <dbReference type="ARBA" id="ARBA00022801"/>
    </source>
</evidence>
<evidence type="ECO:0000256" key="8">
    <source>
        <dbReference type="ARBA" id="ARBA00053559"/>
    </source>
</evidence>
<dbReference type="GO" id="GO:2000630">
    <property type="term" value="P:positive regulation of miRNA metabolic process"/>
    <property type="evidence" value="ECO:0007669"/>
    <property type="project" value="UniProtKB-ARBA"/>
</dbReference>
<comment type="function">
    <text evidence="8">3'-to-5' exoribonuclease (RNase) specifically targeting single-stranded RNAs. Triggers miRNA accumulation in RNA-induced silencing complex (RISC), composed of miRNAs and AGO proteins, by degrading uridylated cleavage fragments. Required during plant growth and development.</text>
</comment>
<evidence type="ECO:0000256" key="10">
    <source>
        <dbReference type="ARBA" id="ARBA00062020"/>
    </source>
</evidence>
<dbReference type="PANTHER" id="PTHR13620:SF102">
    <property type="entry name" value="PROTEIN RISC-INTERACTING CLEARING 3'-5' EXORIBONUCLEASE 2"/>
    <property type="match status" value="1"/>
</dbReference>
<dbReference type="GO" id="GO:1905172">
    <property type="term" value="F:RISC complex binding"/>
    <property type="evidence" value="ECO:0007669"/>
    <property type="project" value="UniProtKB-ARBA"/>
</dbReference>
<dbReference type="InterPro" id="IPR012337">
    <property type="entry name" value="RNaseH-like_sf"/>
</dbReference>
<evidence type="ECO:0000256" key="9">
    <source>
        <dbReference type="ARBA" id="ARBA00061156"/>
    </source>
</evidence>
<dbReference type="eggNOG" id="ENOG502SRIV">
    <property type="taxonomic scope" value="Eukaryota"/>
</dbReference>
<dbReference type="GO" id="GO:0005737">
    <property type="term" value="C:cytoplasm"/>
    <property type="evidence" value="ECO:0000318"/>
    <property type="project" value="GO_Central"/>
</dbReference>
<dbReference type="InParanoid" id="B9I5R0"/>
<dbReference type="FunCoup" id="B9I5R0">
    <property type="interactions" value="307"/>
</dbReference>
<dbReference type="Gramene" id="Potri.013G049000.2.v4.1">
    <property type="protein sequence ID" value="Potri.013G049000.2.v4.1"/>
    <property type="gene ID" value="Potri.013G049000.v4.1"/>
</dbReference>
<evidence type="ECO:0000256" key="5">
    <source>
        <dbReference type="ARBA" id="ARBA00022722"/>
    </source>
</evidence>
<feature type="domain" description="3'-5' exonuclease" evidence="11">
    <location>
        <begin position="33"/>
        <end position="205"/>
    </location>
</feature>
<dbReference type="GO" id="GO:0003676">
    <property type="term" value="F:nucleic acid binding"/>
    <property type="evidence" value="ECO:0007669"/>
    <property type="project" value="InterPro"/>
</dbReference>
<dbReference type="EC" id="3.1.13.1" evidence="3"/>
<evidence type="ECO:0000259" key="11">
    <source>
        <dbReference type="Pfam" id="PF01612"/>
    </source>
</evidence>
<evidence type="ECO:0000313" key="13">
    <source>
        <dbReference type="Proteomes" id="UP000006729"/>
    </source>
</evidence>
<dbReference type="InterPro" id="IPR036397">
    <property type="entry name" value="RNaseH_sf"/>
</dbReference>
<gene>
    <name evidence="12" type="ORF">POPTR_013G049000</name>
</gene>
<dbReference type="Gene3D" id="3.30.420.10">
    <property type="entry name" value="Ribonuclease H-like superfamily/Ribonuclease H"/>
    <property type="match status" value="1"/>
</dbReference>
<reference evidence="12 13" key="1">
    <citation type="journal article" date="2006" name="Science">
        <title>The genome of black cottonwood, Populus trichocarpa (Torr. &amp; Gray).</title>
        <authorList>
            <person name="Tuskan G.A."/>
            <person name="Difazio S."/>
            <person name="Jansson S."/>
            <person name="Bohlmann J."/>
            <person name="Grigoriev I."/>
            <person name="Hellsten U."/>
            <person name="Putnam N."/>
            <person name="Ralph S."/>
            <person name="Rombauts S."/>
            <person name="Salamov A."/>
            <person name="Schein J."/>
            <person name="Sterck L."/>
            <person name="Aerts A."/>
            <person name="Bhalerao R.R."/>
            <person name="Bhalerao R.P."/>
            <person name="Blaudez D."/>
            <person name="Boerjan W."/>
            <person name="Brun A."/>
            <person name="Brunner A."/>
            <person name="Busov V."/>
            <person name="Campbell M."/>
            <person name="Carlson J."/>
            <person name="Chalot M."/>
            <person name="Chapman J."/>
            <person name="Chen G.L."/>
            <person name="Cooper D."/>
            <person name="Coutinho P.M."/>
            <person name="Couturier J."/>
            <person name="Covert S."/>
            <person name="Cronk Q."/>
            <person name="Cunningham R."/>
            <person name="Davis J."/>
            <person name="Degroeve S."/>
            <person name="Dejardin A."/>
            <person name="Depamphilis C."/>
            <person name="Detter J."/>
            <person name="Dirks B."/>
            <person name="Dubchak I."/>
            <person name="Duplessis S."/>
            <person name="Ehlting J."/>
            <person name="Ellis B."/>
            <person name="Gendler K."/>
            <person name="Goodstein D."/>
            <person name="Gribskov M."/>
            <person name="Grimwood J."/>
            <person name="Groover A."/>
            <person name="Gunter L."/>
            <person name="Hamberger B."/>
            <person name="Heinze B."/>
            <person name="Helariutta Y."/>
            <person name="Henrissat B."/>
            <person name="Holligan D."/>
            <person name="Holt R."/>
            <person name="Huang W."/>
            <person name="Islam-Faridi N."/>
            <person name="Jones S."/>
            <person name="Jones-Rhoades M."/>
            <person name="Jorgensen R."/>
            <person name="Joshi C."/>
            <person name="Kangasjarvi J."/>
            <person name="Karlsson J."/>
            <person name="Kelleher C."/>
            <person name="Kirkpatrick R."/>
            <person name="Kirst M."/>
            <person name="Kohler A."/>
            <person name="Kalluri U."/>
            <person name="Larimer F."/>
            <person name="Leebens-Mack J."/>
            <person name="Leple J.C."/>
            <person name="Locascio P."/>
            <person name="Lou Y."/>
            <person name="Lucas S."/>
            <person name="Martin F."/>
            <person name="Montanini B."/>
            <person name="Napoli C."/>
            <person name="Nelson D.R."/>
            <person name="Nelson C."/>
            <person name="Nieminen K."/>
            <person name="Nilsson O."/>
            <person name="Pereda V."/>
            <person name="Peter G."/>
            <person name="Philippe R."/>
            <person name="Pilate G."/>
            <person name="Poliakov A."/>
            <person name="Razumovskaya J."/>
            <person name="Richardson P."/>
            <person name="Rinaldi C."/>
            <person name="Ritland K."/>
            <person name="Rouze P."/>
            <person name="Ryaboy D."/>
            <person name="Schmutz J."/>
            <person name="Schrader J."/>
            <person name="Segerman B."/>
            <person name="Shin H."/>
            <person name="Siddiqui A."/>
            <person name="Sterky F."/>
            <person name="Terry A."/>
            <person name="Tsai C.J."/>
            <person name="Uberbacher E."/>
            <person name="Unneberg P."/>
            <person name="Vahala J."/>
            <person name="Wall K."/>
            <person name="Wessler S."/>
            <person name="Yang G."/>
            <person name="Yin T."/>
            <person name="Douglas C."/>
            <person name="Marra M."/>
            <person name="Sandberg G."/>
            <person name="Van de Peer Y."/>
            <person name="Rokhsar D."/>
        </authorList>
    </citation>
    <scope>NUCLEOTIDE SEQUENCE [LARGE SCALE GENOMIC DNA]</scope>
    <source>
        <strain evidence="13">cv. Nisqually</strain>
        <strain evidence="12">Nisqually-1</strain>
    </source>
</reference>
<comment type="subcellular location">
    <subcellularLocation>
        <location evidence="2">Cytoplasm</location>
    </subcellularLocation>
</comment>
<dbReference type="InterPro" id="IPR051132">
    <property type="entry name" value="3-5_Exonuclease_domain"/>
</dbReference>
<keyword evidence="7" id="KW-0943">RNA-mediated gene silencing</keyword>
<evidence type="ECO:0000313" key="12">
    <source>
        <dbReference type="EMBL" id="PNT06758.1"/>
    </source>
</evidence>
<dbReference type="SUPFAM" id="SSF53098">
    <property type="entry name" value="Ribonuclease H-like"/>
    <property type="match status" value="1"/>
</dbReference>
<dbReference type="Pfam" id="PF01612">
    <property type="entry name" value="DNA_pol_A_exo1"/>
    <property type="match status" value="1"/>
</dbReference>
<dbReference type="GO" id="GO:0005634">
    <property type="term" value="C:nucleus"/>
    <property type="evidence" value="ECO:0000318"/>
    <property type="project" value="GO_Central"/>
</dbReference>
<keyword evidence="4" id="KW-0963">Cytoplasm</keyword>
<dbReference type="FunFam" id="3.30.420.10:FF:000161">
    <property type="entry name" value="Protein RISC-INTERACTING CLEARING 3'-5' EXORIBONUCLEASE 2"/>
    <property type="match status" value="1"/>
</dbReference>
<accession>B9I5R0</accession>
<dbReference type="InterPro" id="IPR002562">
    <property type="entry name" value="3'-5'_exonuclease_dom"/>
</dbReference>
<sequence length="214" mass="24510">MDTFLIPMTDGNDLSTTLVSEKDDIDLSFNLLFRDAAGDKVVGFDTEYSLEPKFSRDLNAHVVEKRIALVKLCTQYRCILFRLDRDNVDYVHLLKKLSALLANKDIVFVGVRKRDDLVKLRNEYGLEISNLVELSELVVSLRGEPALGTYGARDLASNLEVLRYLEPRNSILSLINWLDNSLNRQQVMCAVIDTYAAYKIGKKLLDDRPRKYIY</sequence>